<dbReference type="EMBL" id="KX258624">
    <property type="protein sequence ID" value="AOB42108.1"/>
    <property type="molecule type" value="Genomic_DNA"/>
</dbReference>
<reference evidence="1" key="1">
    <citation type="submission" date="2016-05" db="EMBL/GenBank/DDBJ databases">
        <title>Complete sequence and organization of pFR260, the Bacillus thuringiensis INTA Fr7-4 plasmid harbouring the insecticidal genes.</title>
        <authorList>
            <person name="Navas L.E."/>
            <person name="Amadio A.F."/>
            <person name="Ortiz E.M."/>
            <person name="Sauka D.H."/>
            <person name="Benintende G.B."/>
            <person name="Zandomeni R.O."/>
            <person name="Berretta M.F."/>
        </authorList>
    </citation>
    <scope>NUCLEOTIDE SEQUENCE</scope>
    <source>
        <strain evidence="1">INTA Fr7-4</strain>
        <plasmid evidence="1">pFR260</plasmid>
    </source>
</reference>
<evidence type="ECO:0000313" key="1">
    <source>
        <dbReference type="EMBL" id="AOB42108.1"/>
    </source>
</evidence>
<dbReference type="AlphaFoldDB" id="A0A1B2RBS3"/>
<accession>A0A1B2RBS3</accession>
<gene>
    <name evidence="1" type="ORF">pFR260_011c</name>
</gene>
<sequence>MREVAKKVQTIRLQEEHFGCNAGAEQYFAKQCKIERESTKLEKNIVEKRTQKFQTTEEKWDTKCKKAVQLFNQGEEYPTIAKKLRCNVSSLYRELKKRGALQIPKQVAASKSLKSPITSTQTKKTNFERYKEYYMYK</sequence>
<keyword evidence="1" id="KW-0614">Plasmid</keyword>
<name>A0A1B2RBS3_BACTU</name>
<dbReference type="Gene3D" id="1.10.10.60">
    <property type="entry name" value="Homeodomain-like"/>
    <property type="match status" value="1"/>
</dbReference>
<geneLocation type="plasmid" evidence="1">
    <name>pFR260</name>
</geneLocation>
<organism evidence="1">
    <name type="scientific">Bacillus thuringiensis</name>
    <dbReference type="NCBI Taxonomy" id="1428"/>
    <lineage>
        <taxon>Bacteria</taxon>
        <taxon>Bacillati</taxon>
        <taxon>Bacillota</taxon>
        <taxon>Bacilli</taxon>
        <taxon>Bacillales</taxon>
        <taxon>Bacillaceae</taxon>
        <taxon>Bacillus</taxon>
        <taxon>Bacillus cereus group</taxon>
    </lineage>
</organism>
<proteinExistence type="predicted"/>
<protein>
    <submittedName>
        <fullName evidence="1">Cobalamin synthesis protein P47K</fullName>
    </submittedName>
</protein>
<dbReference type="RefSeq" id="WP_076776133.1">
    <property type="nucleotide sequence ID" value="NZ_KX258624.1"/>
</dbReference>